<protein>
    <recommendedName>
        <fullName evidence="4">Only prolin and serin are matching in the corresponding protein</fullName>
    </recommendedName>
</protein>
<feature type="region of interest" description="Disordered" evidence="1">
    <location>
        <begin position="648"/>
        <end position="694"/>
    </location>
</feature>
<feature type="compositionally biased region" description="Low complexity" evidence="1">
    <location>
        <begin position="54"/>
        <end position="76"/>
    </location>
</feature>
<evidence type="ECO:0000313" key="3">
    <source>
        <dbReference type="Proteomes" id="UP001287286"/>
    </source>
</evidence>
<feature type="compositionally biased region" description="Low complexity" evidence="1">
    <location>
        <begin position="804"/>
        <end position="813"/>
    </location>
</feature>
<feature type="region of interest" description="Disordered" evidence="1">
    <location>
        <begin position="393"/>
        <end position="445"/>
    </location>
</feature>
<feature type="compositionally biased region" description="Low complexity" evidence="1">
    <location>
        <begin position="431"/>
        <end position="440"/>
    </location>
</feature>
<evidence type="ECO:0000256" key="1">
    <source>
        <dbReference type="SAM" id="MobiDB-lite"/>
    </source>
</evidence>
<evidence type="ECO:0000313" key="2">
    <source>
        <dbReference type="EMBL" id="KAK4089053.1"/>
    </source>
</evidence>
<feature type="region of interest" description="Disordered" evidence="1">
    <location>
        <begin position="802"/>
        <end position="842"/>
    </location>
</feature>
<accession>A0ABR0BY90</accession>
<reference evidence="2 3" key="1">
    <citation type="journal article" date="2024" name="Microbiol. Resour. Announc.">
        <title>Genome annotations for the ascomycete fungi Trichoderma harzianum, Trichoderma aggressivum, and Purpureocillium lilacinum.</title>
        <authorList>
            <person name="Beijen E.P.W."/>
            <person name="Ohm R.A."/>
        </authorList>
    </citation>
    <scope>NUCLEOTIDE SEQUENCE [LARGE SCALE GENOMIC DNA]</scope>
    <source>
        <strain evidence="2 3">CBS 150709</strain>
    </source>
</reference>
<sequence>MLVHTYAPLRPTRFNHPIPSHHIPHRPASQPVGYTTTRQTSEAEPRRLHKQSSGREQQQQQQQQQSTGGGNSSSRSHVPCIVTSALRPVAHPARRRTLDGADILILESAFVTGRRAPWNRRATTQHRRARQHPRWRKREEHSCLITPVNQSVSQSAHIHKAAGPFAPNPPSRRPSLALCRPGRARPTTGCNHTHTAIAYDIQIPGPSGVRIRTLIRRTLEPCWHRIIVAARRLNAPTPPAESVSSKWSARQKGTEADSGPAPTDPGEVPAPPPGTSTSTSTSTGTAAPAPAPPAEVPSSVAALHPPTHPSTLVTGAQPRLFCLPVSPLAPAVPLSSILPHQHQLDQFRRPPRSSHRHSTLLQERLNNHGDAAYMPYNGLDAIDLSQVYYTTNSSSSDVASPLTPTFSPRGHQRFSSSTSSLELPPMPQDAPSSPSTYTTKPTEKRTLPDVQEDPMERFEETLASSVDHFGLYSCLCDTPCEHRNSSEGLFPGDMVGDDFDFDYDLGFLSDGDVARDYPRKKRSGIESPFAGLTSRLGSRLPTIRRWRSSKRPMVSLRASPTTDLSLENVLSRGPSSRSSSMSAPNQQLGDRVQDSSPMASVVSYYDVGSADNLSRSSVLELTPEEQLNLERDRAMATTPLLPPLLTDALASPHHESPLQSPTVAMTPCASAKPSPPSISSAQFPRPPLSTKPSVTSLRHVPTANDLPLPLPAILQEHDAWSDRLGHANFTISPLPYEVEAVTTETVTKFREDWDTARCNYTKHLVRTGEHYGQTSKIYALTEAKWAETERKWKSIYDEMMTQNSRSAPASASHSRSHSRGRGRGWSSSSVGALGRTPTSDATLGDLEWRRRDECLPSAVPQMLESLDAHGKFPERGDEDIVGPMHRDAVMIRARSEDAKGRFWRNLADKVGFRK</sequence>
<evidence type="ECO:0008006" key="4">
    <source>
        <dbReference type="Google" id="ProtNLM"/>
    </source>
</evidence>
<feature type="compositionally biased region" description="Polar residues" evidence="1">
    <location>
        <begin position="393"/>
        <end position="406"/>
    </location>
</feature>
<keyword evidence="3" id="KW-1185">Reference proteome</keyword>
<feature type="compositionally biased region" description="Low complexity" evidence="1">
    <location>
        <begin position="275"/>
        <end position="288"/>
    </location>
</feature>
<feature type="region of interest" description="Disordered" evidence="1">
    <location>
        <begin position="1"/>
        <end position="77"/>
    </location>
</feature>
<organism evidence="2 3">
    <name type="scientific">Purpureocillium lilacinum</name>
    <name type="common">Paecilomyces lilacinus</name>
    <dbReference type="NCBI Taxonomy" id="33203"/>
    <lineage>
        <taxon>Eukaryota</taxon>
        <taxon>Fungi</taxon>
        <taxon>Dikarya</taxon>
        <taxon>Ascomycota</taxon>
        <taxon>Pezizomycotina</taxon>
        <taxon>Sordariomycetes</taxon>
        <taxon>Hypocreomycetidae</taxon>
        <taxon>Hypocreales</taxon>
        <taxon>Ophiocordycipitaceae</taxon>
        <taxon>Purpureocillium</taxon>
    </lineage>
</organism>
<name>A0ABR0BY90_PURLI</name>
<feature type="compositionally biased region" description="Low complexity" evidence="1">
    <location>
        <begin position="669"/>
        <end position="681"/>
    </location>
</feature>
<feature type="region of interest" description="Disordered" evidence="1">
    <location>
        <begin position="565"/>
        <end position="596"/>
    </location>
</feature>
<feature type="compositionally biased region" description="Polar residues" evidence="1">
    <location>
        <begin position="583"/>
        <end position="596"/>
    </location>
</feature>
<proteinExistence type="predicted"/>
<feature type="region of interest" description="Disordered" evidence="1">
    <location>
        <begin position="235"/>
        <end position="311"/>
    </location>
</feature>
<gene>
    <name evidence="2" type="ORF">Purlil1_6486</name>
</gene>
<dbReference type="Proteomes" id="UP001287286">
    <property type="component" value="Unassembled WGS sequence"/>
</dbReference>
<comment type="caution">
    <text evidence="2">The sequence shown here is derived from an EMBL/GenBank/DDBJ whole genome shotgun (WGS) entry which is preliminary data.</text>
</comment>
<dbReference type="EMBL" id="JAWRVI010000021">
    <property type="protein sequence ID" value="KAK4089053.1"/>
    <property type="molecule type" value="Genomic_DNA"/>
</dbReference>
<feature type="compositionally biased region" description="Low complexity" evidence="1">
    <location>
        <begin position="571"/>
        <end position="582"/>
    </location>
</feature>